<dbReference type="Gene3D" id="1.10.340.30">
    <property type="entry name" value="Hypothetical protein, domain 2"/>
    <property type="match status" value="1"/>
</dbReference>
<dbReference type="GO" id="GO:0004519">
    <property type="term" value="F:endonuclease activity"/>
    <property type="evidence" value="ECO:0007669"/>
    <property type="project" value="UniProtKB-KW"/>
</dbReference>
<dbReference type="EMBL" id="WLVL01000044">
    <property type="protein sequence ID" value="MTB73116.1"/>
    <property type="molecule type" value="Genomic_DNA"/>
</dbReference>
<gene>
    <name evidence="1" type="ORF">GGG17_14320</name>
</gene>
<dbReference type="AlphaFoldDB" id="A0A6I3J166"/>
<evidence type="ECO:0000313" key="1">
    <source>
        <dbReference type="EMBL" id="MTB73116.1"/>
    </source>
</evidence>
<dbReference type="GO" id="GO:0006281">
    <property type="term" value="P:DNA repair"/>
    <property type="evidence" value="ECO:0007669"/>
    <property type="project" value="InterPro"/>
</dbReference>
<dbReference type="Proteomes" id="UP000431092">
    <property type="component" value="Unassembled WGS sequence"/>
</dbReference>
<dbReference type="RefSeq" id="WP_154594383.1">
    <property type="nucleotide sequence ID" value="NZ_WLVL01000044.1"/>
</dbReference>
<keyword evidence="1" id="KW-0255">Endonuclease</keyword>
<evidence type="ECO:0000313" key="2">
    <source>
        <dbReference type="Proteomes" id="UP000431092"/>
    </source>
</evidence>
<keyword evidence="1" id="KW-0540">Nuclease</keyword>
<keyword evidence="1" id="KW-0378">Hydrolase</keyword>
<dbReference type="InterPro" id="IPR011257">
    <property type="entry name" value="DNA_glycosylase"/>
</dbReference>
<accession>A0A6I3J166</accession>
<keyword evidence="2" id="KW-1185">Reference proteome</keyword>
<comment type="caution">
    <text evidence="1">The sequence shown here is derived from an EMBL/GenBank/DDBJ whole genome shotgun (WGS) entry which is preliminary data.</text>
</comment>
<dbReference type="SUPFAM" id="SSF48150">
    <property type="entry name" value="DNA-glycosylase"/>
    <property type="match status" value="1"/>
</dbReference>
<organism evidence="1 2">
    <name type="scientific">Arsenicicoccus cauae</name>
    <dbReference type="NCBI Taxonomy" id="2663847"/>
    <lineage>
        <taxon>Bacteria</taxon>
        <taxon>Bacillati</taxon>
        <taxon>Actinomycetota</taxon>
        <taxon>Actinomycetes</taxon>
        <taxon>Micrococcales</taxon>
        <taxon>Intrasporangiaceae</taxon>
        <taxon>Arsenicicoccus</taxon>
    </lineage>
</organism>
<proteinExistence type="predicted"/>
<name>A0A6I3J166_9MICO</name>
<protein>
    <submittedName>
        <fullName evidence="1">Endonuclease</fullName>
    </submittedName>
</protein>
<reference evidence="1 2" key="1">
    <citation type="submission" date="2019-11" db="EMBL/GenBank/DDBJ databases">
        <title>Whole genome sequencing identifies a novel species of the genus Arsenicicoccus isolated from human blood.</title>
        <authorList>
            <person name="Jeong J.H."/>
            <person name="Kweon O.J."/>
            <person name="Kim H.R."/>
            <person name="Kim T.-H."/>
            <person name="Ha S.-M."/>
            <person name="Lee M.-K."/>
        </authorList>
    </citation>
    <scope>NUCLEOTIDE SEQUENCE [LARGE SCALE GENOMIC DNA]</scope>
    <source>
        <strain evidence="1 2">MKL-02</strain>
    </source>
</reference>
<sequence>MPDSHARKDKNAAVHRDTTRWLIEQHGATFAADAGITLQDKPAPLWQLLVLSLLLSTRIRSDIAVATARELWSEGWRTPQHLRESTWQQRVRTLGRGGYTRYDESTATRLDQAATLLLDRWDGDLRRLRDEADGDPRRIAEAVQEFRGIGPAGAAIFLREVQAVWPQVRPSVDDLVLKGAKEAGLPTDPATLATLVDGRDLASLAAALVRVARNPDLLTDR</sequence>